<proteinExistence type="predicted"/>
<reference evidence="1 2" key="1">
    <citation type="submission" date="2016-03" db="EMBL/GenBank/DDBJ databases">
        <title>Comparative genomics of the ectomycorrhizal sister species Rhizopogon vinicolor and Rhizopogon vesiculosus (Basidiomycota: Boletales) reveals a divergence of the mating type B locus.</title>
        <authorList>
            <person name="Mujic A.B."/>
            <person name="Kuo A."/>
            <person name="Tritt A."/>
            <person name="Lipzen A."/>
            <person name="Chen C."/>
            <person name="Johnson J."/>
            <person name="Sharma A."/>
            <person name="Barry K."/>
            <person name="Grigoriev I.V."/>
            <person name="Spatafora J.W."/>
        </authorList>
    </citation>
    <scope>NUCLEOTIDE SEQUENCE [LARGE SCALE GENOMIC DNA]</scope>
    <source>
        <strain evidence="1 2">AM-OR11-056</strain>
    </source>
</reference>
<comment type="caution">
    <text evidence="1">The sequence shown here is derived from an EMBL/GenBank/DDBJ whole genome shotgun (WGS) entry which is preliminary data.</text>
</comment>
<evidence type="ECO:0000313" key="1">
    <source>
        <dbReference type="EMBL" id="OJA11475.1"/>
    </source>
</evidence>
<dbReference type="EMBL" id="LVVM01005058">
    <property type="protein sequence ID" value="OJA11475.1"/>
    <property type="molecule type" value="Genomic_DNA"/>
</dbReference>
<sequence>MVLIVLRAQMDGTVLFGILLEYVIPSEMKLEERQLKLHLSKVLVMPSASSNMLICVLIDFSLSGQGDCHKDGRKEDDYGCMADTLYDAGIPADVIKKWSGPREVWNFRRMLIVMDRILEHEDLILLRLSHLDGTEEASQCKSFPDVQCF</sequence>
<organism evidence="1 2">
    <name type="scientific">Rhizopogon vesiculosus</name>
    <dbReference type="NCBI Taxonomy" id="180088"/>
    <lineage>
        <taxon>Eukaryota</taxon>
        <taxon>Fungi</taxon>
        <taxon>Dikarya</taxon>
        <taxon>Basidiomycota</taxon>
        <taxon>Agaricomycotina</taxon>
        <taxon>Agaricomycetes</taxon>
        <taxon>Agaricomycetidae</taxon>
        <taxon>Boletales</taxon>
        <taxon>Suillineae</taxon>
        <taxon>Rhizopogonaceae</taxon>
        <taxon>Rhizopogon</taxon>
    </lineage>
</organism>
<evidence type="ECO:0000313" key="2">
    <source>
        <dbReference type="Proteomes" id="UP000183567"/>
    </source>
</evidence>
<keyword evidence="2" id="KW-1185">Reference proteome</keyword>
<accession>A0A1J8PUN2</accession>
<name>A0A1J8PUN2_9AGAM</name>
<protein>
    <submittedName>
        <fullName evidence="1">Uncharacterized protein</fullName>
    </submittedName>
</protein>
<dbReference type="Proteomes" id="UP000183567">
    <property type="component" value="Unassembled WGS sequence"/>
</dbReference>
<dbReference type="AlphaFoldDB" id="A0A1J8PUN2"/>
<dbReference type="OrthoDB" id="10445056at2759"/>
<gene>
    <name evidence="1" type="ORF">AZE42_09962</name>
</gene>